<organism evidence="2 3">
    <name type="scientific">Synaphobranchus kaupii</name>
    <name type="common">Kaup's arrowtooth eel</name>
    <dbReference type="NCBI Taxonomy" id="118154"/>
    <lineage>
        <taxon>Eukaryota</taxon>
        <taxon>Metazoa</taxon>
        <taxon>Chordata</taxon>
        <taxon>Craniata</taxon>
        <taxon>Vertebrata</taxon>
        <taxon>Euteleostomi</taxon>
        <taxon>Actinopterygii</taxon>
        <taxon>Neopterygii</taxon>
        <taxon>Teleostei</taxon>
        <taxon>Anguilliformes</taxon>
        <taxon>Synaphobranchidae</taxon>
        <taxon>Synaphobranchus</taxon>
    </lineage>
</organism>
<feature type="region of interest" description="Disordered" evidence="1">
    <location>
        <begin position="1"/>
        <end position="154"/>
    </location>
</feature>
<protein>
    <submittedName>
        <fullName evidence="2">Uncharacterized protein</fullName>
    </submittedName>
</protein>
<gene>
    <name evidence="2" type="ORF">SKAU_G00410950</name>
</gene>
<comment type="caution">
    <text evidence="2">The sequence shown here is derived from an EMBL/GenBank/DDBJ whole genome shotgun (WGS) entry which is preliminary data.</text>
</comment>
<feature type="compositionally biased region" description="Polar residues" evidence="1">
    <location>
        <begin position="1"/>
        <end position="39"/>
    </location>
</feature>
<feature type="compositionally biased region" description="Basic and acidic residues" evidence="1">
    <location>
        <begin position="103"/>
        <end position="120"/>
    </location>
</feature>
<dbReference type="AlphaFoldDB" id="A0A9Q1E7R1"/>
<evidence type="ECO:0000313" key="2">
    <source>
        <dbReference type="EMBL" id="KAJ8333776.1"/>
    </source>
</evidence>
<reference evidence="2" key="1">
    <citation type="journal article" date="2023" name="Science">
        <title>Genome structures resolve the early diversification of teleost fishes.</title>
        <authorList>
            <person name="Parey E."/>
            <person name="Louis A."/>
            <person name="Montfort J."/>
            <person name="Bouchez O."/>
            <person name="Roques C."/>
            <person name="Iampietro C."/>
            <person name="Lluch J."/>
            <person name="Castinel A."/>
            <person name="Donnadieu C."/>
            <person name="Desvignes T."/>
            <person name="Floi Bucao C."/>
            <person name="Jouanno E."/>
            <person name="Wen M."/>
            <person name="Mejri S."/>
            <person name="Dirks R."/>
            <person name="Jansen H."/>
            <person name="Henkel C."/>
            <person name="Chen W.J."/>
            <person name="Zahm M."/>
            <person name="Cabau C."/>
            <person name="Klopp C."/>
            <person name="Thompson A.W."/>
            <person name="Robinson-Rechavi M."/>
            <person name="Braasch I."/>
            <person name="Lecointre G."/>
            <person name="Bobe J."/>
            <person name="Postlethwait J.H."/>
            <person name="Berthelot C."/>
            <person name="Roest Crollius H."/>
            <person name="Guiguen Y."/>
        </authorList>
    </citation>
    <scope>NUCLEOTIDE SEQUENCE</scope>
    <source>
        <strain evidence="2">WJC10195</strain>
    </source>
</reference>
<name>A0A9Q1E7R1_SYNKA</name>
<keyword evidence="3" id="KW-1185">Reference proteome</keyword>
<dbReference type="EMBL" id="JAINUF010000022">
    <property type="protein sequence ID" value="KAJ8333776.1"/>
    <property type="molecule type" value="Genomic_DNA"/>
</dbReference>
<evidence type="ECO:0000313" key="3">
    <source>
        <dbReference type="Proteomes" id="UP001152622"/>
    </source>
</evidence>
<feature type="compositionally biased region" description="Polar residues" evidence="1">
    <location>
        <begin position="133"/>
        <end position="147"/>
    </location>
</feature>
<dbReference type="OrthoDB" id="5346094at2759"/>
<proteinExistence type="predicted"/>
<feature type="compositionally biased region" description="Low complexity" evidence="1">
    <location>
        <begin position="40"/>
        <end position="55"/>
    </location>
</feature>
<accession>A0A9Q1E7R1</accession>
<dbReference type="Proteomes" id="UP001152622">
    <property type="component" value="Chromosome 22"/>
</dbReference>
<sequence length="154" mass="16262">MPQVSSPTHPMAQPPSQLQHTLGYHSSTQRSTSCPSLTASPLPLGPSSCSGPSSPQLHSLPYNSPTGSFPSPTPSSPLMHQPSPQASVNPLGHSLAPQPPFFPERERRNIKQEPEDKEPTFRSIGLQDITLDDATSQGAAGSATDHTGSAARHK</sequence>
<evidence type="ECO:0000256" key="1">
    <source>
        <dbReference type="SAM" id="MobiDB-lite"/>
    </source>
</evidence>